<evidence type="ECO:0000313" key="3">
    <source>
        <dbReference type="Proteomes" id="UP000434639"/>
    </source>
</evidence>
<dbReference type="AlphaFoldDB" id="A0A7X2S9G7"/>
<dbReference type="RefSeq" id="WP_155114084.1">
    <property type="nucleotide sequence ID" value="NZ_WMIB01000033.1"/>
</dbReference>
<accession>A0A7X2S9G7</accession>
<feature type="transmembrane region" description="Helical" evidence="1">
    <location>
        <begin position="25"/>
        <end position="42"/>
    </location>
</feature>
<dbReference type="InterPro" id="IPR020185">
    <property type="entry name" value="Spore_morphogenesis_YwcE"/>
</dbReference>
<organism evidence="2 3">
    <name type="scientific">Metabacillus mangrovi</name>
    <dbReference type="NCBI Taxonomy" id="1491830"/>
    <lineage>
        <taxon>Bacteria</taxon>
        <taxon>Bacillati</taxon>
        <taxon>Bacillota</taxon>
        <taxon>Bacilli</taxon>
        <taxon>Bacillales</taxon>
        <taxon>Bacillaceae</taxon>
        <taxon>Metabacillus</taxon>
    </lineage>
</organism>
<protein>
    <submittedName>
        <fullName evidence="2">Spore gernimation protein</fullName>
    </submittedName>
</protein>
<evidence type="ECO:0000256" key="1">
    <source>
        <dbReference type="SAM" id="Phobius"/>
    </source>
</evidence>
<dbReference type="Pfam" id="PF17368">
    <property type="entry name" value="YwcE"/>
    <property type="match status" value="1"/>
</dbReference>
<evidence type="ECO:0000313" key="2">
    <source>
        <dbReference type="EMBL" id="MTH55586.1"/>
    </source>
</evidence>
<keyword evidence="1" id="KW-0812">Transmembrane</keyword>
<comment type="caution">
    <text evidence="2">The sequence shown here is derived from an EMBL/GenBank/DDBJ whole genome shotgun (WGS) entry which is preliminary data.</text>
</comment>
<keyword evidence="1" id="KW-1133">Transmembrane helix</keyword>
<dbReference type="Proteomes" id="UP000434639">
    <property type="component" value="Unassembled WGS sequence"/>
</dbReference>
<feature type="transmembrane region" description="Helical" evidence="1">
    <location>
        <begin position="54"/>
        <end position="77"/>
    </location>
</feature>
<dbReference type="OrthoDB" id="2680024at2"/>
<name>A0A7X2S9G7_9BACI</name>
<proteinExistence type="predicted"/>
<reference evidence="2 3" key="1">
    <citation type="journal article" date="2017" name="Int. J. Syst. Evol. Microbiol.">
        <title>Bacillus mangrovi sp. nov., isolated from a sediment sample from a mangrove forest.</title>
        <authorList>
            <person name="Gupta V."/>
            <person name="Singh P.K."/>
            <person name="Korpole S."/>
            <person name="Tanuku N.R.S."/>
            <person name="Pinnaka A.K."/>
        </authorList>
    </citation>
    <scope>NUCLEOTIDE SEQUENCE [LARGE SCALE GENOMIC DNA]</scope>
    <source>
        <strain evidence="2 3">KCTC 33872</strain>
    </source>
</reference>
<dbReference type="EMBL" id="WMIB01000033">
    <property type="protein sequence ID" value="MTH55586.1"/>
    <property type="molecule type" value="Genomic_DNA"/>
</dbReference>
<gene>
    <name evidence="2" type="ORF">GKZ89_19515</name>
</gene>
<keyword evidence="3" id="KW-1185">Reference proteome</keyword>
<sequence>MDVFVVYLFIATATPLFLWPERKRLALLHIPFILGMWAYFLLYISGSLNFIDHFVLNMIFVGNVIFAHIAAVLIYAFPLIKKEHDKKHSPKSPIIE</sequence>
<keyword evidence="1" id="KW-0472">Membrane</keyword>